<dbReference type="InterPro" id="IPR035240">
    <property type="entry name" value="SprT_Zn_ribbon"/>
</dbReference>
<dbReference type="OrthoDB" id="20772at2759"/>
<feature type="domain" description="SprT-like" evidence="2">
    <location>
        <begin position="213"/>
        <end position="371"/>
    </location>
</feature>
<evidence type="ECO:0000256" key="1">
    <source>
        <dbReference type="SAM" id="MobiDB-lite"/>
    </source>
</evidence>
<dbReference type="PANTHER" id="PTHR23099:SF0">
    <property type="entry name" value="GERM CELL NUCLEAR ACIDIC PROTEIN"/>
    <property type="match status" value="1"/>
</dbReference>
<dbReference type="SMART" id="SM00731">
    <property type="entry name" value="SprT"/>
    <property type="match status" value="1"/>
</dbReference>
<dbReference type="InterPro" id="IPR006640">
    <property type="entry name" value="SprT-like_domain"/>
</dbReference>
<evidence type="ECO:0000313" key="4">
    <source>
        <dbReference type="RefSeq" id="XP_013924570.1"/>
    </source>
</evidence>
<name>A0A6I9YLD0_9SAUR</name>
<gene>
    <name evidence="4" type="primary">ACRC</name>
</gene>
<organism evidence="3 4">
    <name type="scientific">Thamnophis sirtalis</name>
    <dbReference type="NCBI Taxonomy" id="35019"/>
    <lineage>
        <taxon>Eukaryota</taxon>
        <taxon>Metazoa</taxon>
        <taxon>Chordata</taxon>
        <taxon>Craniata</taxon>
        <taxon>Vertebrata</taxon>
        <taxon>Euteleostomi</taxon>
        <taxon>Lepidosauria</taxon>
        <taxon>Squamata</taxon>
        <taxon>Bifurcata</taxon>
        <taxon>Unidentata</taxon>
        <taxon>Episquamata</taxon>
        <taxon>Toxicofera</taxon>
        <taxon>Serpentes</taxon>
        <taxon>Colubroidea</taxon>
        <taxon>Colubridae</taxon>
        <taxon>Natricinae</taxon>
        <taxon>Thamnophis</taxon>
    </lineage>
</organism>
<reference evidence="4" key="1">
    <citation type="submission" date="2025-08" db="UniProtKB">
        <authorList>
            <consortium name="RefSeq"/>
        </authorList>
    </citation>
    <scope>IDENTIFICATION</scope>
    <source>
        <tissue evidence="4">Skeletal muscle</tissue>
    </source>
</reference>
<dbReference type="AlphaFoldDB" id="A0A6I9YLD0"/>
<dbReference type="CTD" id="93953"/>
<dbReference type="RefSeq" id="XP_013924570.1">
    <property type="nucleotide sequence ID" value="XM_014069095.1"/>
</dbReference>
<keyword evidence="3" id="KW-1185">Reference proteome</keyword>
<dbReference type="GO" id="GO:0005634">
    <property type="term" value="C:nucleus"/>
    <property type="evidence" value="ECO:0007669"/>
    <property type="project" value="TreeGrafter"/>
</dbReference>
<dbReference type="Pfam" id="PF17283">
    <property type="entry name" value="Zn_ribbon_SprT"/>
    <property type="match status" value="1"/>
</dbReference>
<feature type="region of interest" description="Disordered" evidence="1">
    <location>
        <begin position="1"/>
        <end position="99"/>
    </location>
</feature>
<dbReference type="PANTHER" id="PTHR23099">
    <property type="entry name" value="TRANSCRIPTIONAL REGULATOR"/>
    <property type="match status" value="1"/>
</dbReference>
<feature type="region of interest" description="Disordered" evidence="1">
    <location>
        <begin position="137"/>
        <end position="169"/>
    </location>
</feature>
<dbReference type="KEGG" id="tsr:106551082"/>
<sequence>MDLQQKAKSRPLHAAKASNGAGRAPACSAGSVFSPLPFSDPDREDNPVFVGGLPGNPSHRLFLTSPRRGSAASWRRPDTFLPQSQRQSSRELESSDEEMESLVVRMKQRMFFPEAKRAGSPQSPREERGLGSFLESPAAAAKREGSLSSAAGIPAPARAPRSPATSKSTALVDITQSVTQTPKRGPCHVQGCFLQELSDPESQLAKHFRSEKEGLAQRLYSFYNRSIFEGKLPERMEITWNKKMQKTAGCCVTGQLKEPETQRYARIMLSEKVCDSADRLRDTLIHELCHAATWLIHGVRDGHGRFWNLYAKKSATIHPELPVVSRCHNYEIKYKFTYECLQCKNTIGRHSKSLDTQRFVCAFCKGQLELCQPKLKDGTPAKAPLAPFAKYVKENYSSVKHSQQGLSHGAIMRKLSADFASRT</sequence>
<evidence type="ECO:0000313" key="3">
    <source>
        <dbReference type="Proteomes" id="UP000504617"/>
    </source>
</evidence>
<feature type="compositionally biased region" description="Low complexity" evidence="1">
    <location>
        <begin position="148"/>
        <end position="166"/>
    </location>
</feature>
<protein>
    <submittedName>
        <fullName evidence="4">Acidic repeat-containing protein</fullName>
    </submittedName>
</protein>
<proteinExistence type="predicted"/>
<dbReference type="GO" id="GO:0006974">
    <property type="term" value="P:DNA damage response"/>
    <property type="evidence" value="ECO:0007669"/>
    <property type="project" value="UniProtKB-ARBA"/>
</dbReference>
<dbReference type="Pfam" id="PF10263">
    <property type="entry name" value="SprT-like"/>
    <property type="match status" value="1"/>
</dbReference>
<dbReference type="GeneID" id="106551082"/>
<evidence type="ECO:0000259" key="2">
    <source>
        <dbReference type="SMART" id="SM00731"/>
    </source>
</evidence>
<dbReference type="Proteomes" id="UP000504617">
    <property type="component" value="Unplaced"/>
</dbReference>
<accession>A0A6I9YLD0</accession>